<sequence length="194" mass="22169">MIIIKVFVLHGFFSLIQPHTHFMPNLPMGEYRTVFDKLYPCDSTRNYSFQFNNYFNKKTAIITELKGNVTILIPFDDTLTLDINFSSWGSTGGWIPNSNTYITKKGCSALKNLGGNAWLTVTKDFNIPNASCPVPVGTYITSGIDLKKFEDHNFPKVYFYGKYKLVFKVKNIEGKVLGCEIVEVNLIRPWEKPF</sequence>
<dbReference type="AlphaFoldDB" id="A0A8R2HAF6"/>
<evidence type="ECO:0000313" key="3">
    <source>
        <dbReference type="EnsemblMetazoa" id="XP_016662300.1"/>
    </source>
</evidence>
<keyword evidence="4" id="KW-1185">Reference proteome</keyword>
<feature type="chain" id="PRO_5035878137" description="MD-2-related lipid-recognition domain-containing protein" evidence="2">
    <location>
        <begin position="19"/>
        <end position="194"/>
    </location>
</feature>
<evidence type="ECO:0008006" key="5">
    <source>
        <dbReference type="Google" id="ProtNLM"/>
    </source>
</evidence>
<organism evidence="3 4">
    <name type="scientific">Acyrthosiphon pisum</name>
    <name type="common">Pea aphid</name>
    <dbReference type="NCBI Taxonomy" id="7029"/>
    <lineage>
        <taxon>Eukaryota</taxon>
        <taxon>Metazoa</taxon>
        <taxon>Ecdysozoa</taxon>
        <taxon>Arthropoda</taxon>
        <taxon>Hexapoda</taxon>
        <taxon>Insecta</taxon>
        <taxon>Pterygota</taxon>
        <taxon>Neoptera</taxon>
        <taxon>Paraneoptera</taxon>
        <taxon>Hemiptera</taxon>
        <taxon>Sternorrhyncha</taxon>
        <taxon>Aphidomorpha</taxon>
        <taxon>Aphidoidea</taxon>
        <taxon>Aphididae</taxon>
        <taxon>Macrosiphini</taxon>
        <taxon>Acyrthosiphon</taxon>
    </lineage>
</organism>
<evidence type="ECO:0000256" key="2">
    <source>
        <dbReference type="SAM" id="SignalP"/>
    </source>
</evidence>
<accession>A0A8R2HAF6</accession>
<dbReference type="RefSeq" id="XP_016662300.1">
    <property type="nucleotide sequence ID" value="XM_016806811.1"/>
</dbReference>
<dbReference type="Gene3D" id="2.70.220.10">
    <property type="entry name" value="Ganglioside GM2 activator"/>
    <property type="match status" value="1"/>
</dbReference>
<name>A0A8R2HAF6_ACYPI</name>
<dbReference type="OrthoDB" id="6611940at2759"/>
<evidence type="ECO:0000256" key="1">
    <source>
        <dbReference type="ARBA" id="ARBA00022729"/>
    </source>
</evidence>
<keyword evidence="1 2" id="KW-0732">Signal</keyword>
<protein>
    <recommendedName>
        <fullName evidence="5">MD-2-related lipid-recognition domain-containing protein</fullName>
    </recommendedName>
</protein>
<dbReference type="GeneID" id="107884518"/>
<reference evidence="3" key="2">
    <citation type="submission" date="2022-06" db="UniProtKB">
        <authorList>
            <consortium name="EnsemblMetazoa"/>
        </authorList>
    </citation>
    <scope>IDENTIFICATION</scope>
</reference>
<dbReference type="Proteomes" id="UP000007819">
    <property type="component" value="Chromosome A1"/>
</dbReference>
<dbReference type="InterPro" id="IPR036846">
    <property type="entry name" value="GM2-AP_sf"/>
</dbReference>
<dbReference type="EnsemblMetazoa" id="XM_016806811.2">
    <property type="protein sequence ID" value="XP_016662300.1"/>
    <property type="gene ID" value="LOC107884518"/>
</dbReference>
<feature type="signal peptide" evidence="2">
    <location>
        <begin position="1"/>
        <end position="18"/>
    </location>
</feature>
<dbReference type="KEGG" id="api:107884518"/>
<reference evidence="4" key="1">
    <citation type="submission" date="2010-06" db="EMBL/GenBank/DDBJ databases">
        <authorList>
            <person name="Jiang H."/>
            <person name="Abraham K."/>
            <person name="Ali S."/>
            <person name="Alsbrooks S.L."/>
            <person name="Anim B.N."/>
            <person name="Anosike U.S."/>
            <person name="Attaway T."/>
            <person name="Bandaranaike D.P."/>
            <person name="Battles P.K."/>
            <person name="Bell S.N."/>
            <person name="Bell A.V."/>
            <person name="Beltran B."/>
            <person name="Bickham C."/>
            <person name="Bustamante Y."/>
            <person name="Caleb T."/>
            <person name="Canada A."/>
            <person name="Cardenas V."/>
            <person name="Carter K."/>
            <person name="Chacko J."/>
            <person name="Chandrabose M.N."/>
            <person name="Chavez D."/>
            <person name="Chavez A."/>
            <person name="Chen L."/>
            <person name="Chu H.-S."/>
            <person name="Claassen K.J."/>
            <person name="Cockrell R."/>
            <person name="Collins M."/>
            <person name="Cooper J.A."/>
            <person name="Cree A."/>
            <person name="Curry S.M."/>
            <person name="Da Y."/>
            <person name="Dao M.D."/>
            <person name="Das B."/>
            <person name="Davila M.-L."/>
            <person name="Davy-Carroll L."/>
            <person name="Denson S."/>
            <person name="Dinh H."/>
            <person name="Ebong V.E."/>
            <person name="Edwards J.R."/>
            <person name="Egan A."/>
            <person name="El-Daye J."/>
            <person name="Escobedo L."/>
            <person name="Fernandez S."/>
            <person name="Fernando P.R."/>
            <person name="Flagg N."/>
            <person name="Forbes L.D."/>
            <person name="Fowler R.G."/>
            <person name="Fu Q."/>
            <person name="Gabisi R.A."/>
            <person name="Ganer J."/>
            <person name="Garbino Pronczuk A."/>
            <person name="Garcia R.M."/>
            <person name="Garner T."/>
            <person name="Garrett T.E."/>
            <person name="Gonzalez D.A."/>
            <person name="Hamid H."/>
            <person name="Hawkins E.S."/>
            <person name="Hirani K."/>
            <person name="Hogues M.E."/>
            <person name="Hollins B."/>
            <person name="Hsiao C.-H."/>
            <person name="Jabil R."/>
            <person name="James M.L."/>
            <person name="Jhangiani S.N."/>
            <person name="Johnson B."/>
            <person name="Johnson Q."/>
            <person name="Joshi V."/>
            <person name="Kalu J.B."/>
            <person name="Kam C."/>
            <person name="Kashfia A."/>
            <person name="Keebler J."/>
            <person name="Kisamo H."/>
            <person name="Kovar C.L."/>
            <person name="Lago L.A."/>
            <person name="Lai C.-Y."/>
            <person name="Laidlaw J."/>
            <person name="Lara F."/>
            <person name="Le T.-K."/>
            <person name="Lee S.L."/>
            <person name="Legall F.H."/>
            <person name="Lemon S.J."/>
            <person name="Lewis L.R."/>
            <person name="Li B."/>
            <person name="Liu Y."/>
            <person name="Liu Y.-S."/>
            <person name="Lopez J."/>
            <person name="Lozado R.J."/>
            <person name="Lu J."/>
            <person name="Madu R.C."/>
            <person name="Maheshwari M."/>
            <person name="Maheshwari R."/>
            <person name="Malloy K."/>
            <person name="Martinez E."/>
            <person name="Mathew T."/>
            <person name="Mercado I.C."/>
            <person name="Mercado C."/>
            <person name="Meyer B."/>
            <person name="Montgomery K."/>
            <person name="Morgan M.B."/>
            <person name="Munidasa M."/>
            <person name="Nazareth L.V."/>
            <person name="Nelson J."/>
            <person name="Ng B.M."/>
            <person name="Nguyen N.B."/>
            <person name="Nguyen P.Q."/>
            <person name="Nguyen T."/>
            <person name="Obregon M."/>
            <person name="Okwuonu G.O."/>
            <person name="Onwere C.G."/>
            <person name="Orozco G."/>
            <person name="Parra A."/>
            <person name="Patel S."/>
            <person name="Patil S."/>
            <person name="Perez A."/>
            <person name="Perez Y."/>
            <person name="Pham C."/>
            <person name="Primus E.L."/>
            <person name="Pu L.-L."/>
            <person name="Puazo M."/>
            <person name="Qin X."/>
            <person name="Quiroz J.B."/>
            <person name="Reese J."/>
            <person name="Richards S."/>
            <person name="Rives C.M."/>
            <person name="Robberts R."/>
            <person name="Ruiz S.J."/>
            <person name="Ruiz M.J."/>
            <person name="Santibanez J."/>
            <person name="Schneider B.W."/>
            <person name="Sisson I."/>
            <person name="Smith M."/>
            <person name="Sodergren E."/>
            <person name="Song X.-Z."/>
            <person name="Song B.B."/>
            <person name="Summersgill H."/>
            <person name="Thelus R."/>
            <person name="Thornton R.D."/>
            <person name="Trejos Z.Y."/>
            <person name="Usmani K."/>
            <person name="Vattathil S."/>
            <person name="Villasana D."/>
            <person name="Walker D.L."/>
            <person name="Wang S."/>
            <person name="Wang K."/>
            <person name="White C.S."/>
            <person name="Williams A.C."/>
            <person name="Williamson J."/>
            <person name="Wilson K."/>
            <person name="Woghiren I.O."/>
            <person name="Woodworth J.R."/>
            <person name="Worley K.C."/>
            <person name="Wright R.A."/>
            <person name="Wu W."/>
            <person name="Young L."/>
            <person name="Zhang L."/>
            <person name="Zhang J."/>
            <person name="Zhu Y."/>
            <person name="Muzny D.M."/>
            <person name="Weinstock G."/>
            <person name="Gibbs R.A."/>
        </authorList>
    </citation>
    <scope>NUCLEOTIDE SEQUENCE [LARGE SCALE GENOMIC DNA]</scope>
    <source>
        <strain evidence="4">LSR1</strain>
    </source>
</reference>
<proteinExistence type="predicted"/>
<evidence type="ECO:0000313" key="4">
    <source>
        <dbReference type="Proteomes" id="UP000007819"/>
    </source>
</evidence>